<gene>
    <name evidence="2" type="ORF">g.8645</name>
</gene>
<dbReference type="AlphaFoldDB" id="A0A1B6KH91"/>
<sequence length="108" mass="12831">MRFSLLIIVCLFASVTSMEWFEYPGTIDGVVIYNPYRVFMEPRSYWTDLKDKIRRVQLKIYDTADKIAILARDNFDGIHNRTIKAMKNMMAKLKERLQRLTSSLNNYK</sequence>
<protein>
    <submittedName>
        <fullName evidence="2">Uncharacterized protein</fullName>
    </submittedName>
</protein>
<feature type="chain" id="PRO_5008586563" evidence="1">
    <location>
        <begin position="18"/>
        <end position="108"/>
    </location>
</feature>
<evidence type="ECO:0000313" key="2">
    <source>
        <dbReference type="EMBL" id="JAT10838.1"/>
    </source>
</evidence>
<feature type="signal peptide" evidence="1">
    <location>
        <begin position="1"/>
        <end position="17"/>
    </location>
</feature>
<reference evidence="2" key="1">
    <citation type="submission" date="2015-11" db="EMBL/GenBank/DDBJ databases">
        <title>De novo transcriptome assembly of four potential Pierce s Disease insect vectors from Arizona vineyards.</title>
        <authorList>
            <person name="Tassone E.E."/>
        </authorList>
    </citation>
    <scope>NUCLEOTIDE SEQUENCE</scope>
</reference>
<proteinExistence type="predicted"/>
<organism evidence="2">
    <name type="scientific">Graphocephala atropunctata</name>
    <dbReference type="NCBI Taxonomy" id="36148"/>
    <lineage>
        <taxon>Eukaryota</taxon>
        <taxon>Metazoa</taxon>
        <taxon>Ecdysozoa</taxon>
        <taxon>Arthropoda</taxon>
        <taxon>Hexapoda</taxon>
        <taxon>Insecta</taxon>
        <taxon>Pterygota</taxon>
        <taxon>Neoptera</taxon>
        <taxon>Paraneoptera</taxon>
        <taxon>Hemiptera</taxon>
        <taxon>Auchenorrhyncha</taxon>
        <taxon>Membracoidea</taxon>
        <taxon>Cicadellidae</taxon>
        <taxon>Cicadellinae</taxon>
        <taxon>Cicadellini</taxon>
        <taxon>Graphocephala</taxon>
    </lineage>
</organism>
<accession>A0A1B6KH91</accession>
<dbReference type="EMBL" id="GEBQ01029139">
    <property type="protein sequence ID" value="JAT10838.1"/>
    <property type="molecule type" value="Transcribed_RNA"/>
</dbReference>
<name>A0A1B6KH91_9HEMI</name>
<keyword evidence="1" id="KW-0732">Signal</keyword>
<evidence type="ECO:0000256" key="1">
    <source>
        <dbReference type="SAM" id="SignalP"/>
    </source>
</evidence>